<feature type="domain" description="Glycosyltransferase 2-like" evidence="1">
    <location>
        <begin position="9"/>
        <end position="117"/>
    </location>
</feature>
<proteinExistence type="predicted"/>
<dbReference type="InterPro" id="IPR050834">
    <property type="entry name" value="Glycosyltransf_2"/>
</dbReference>
<dbReference type="Gene3D" id="3.90.550.10">
    <property type="entry name" value="Spore Coat Polysaccharide Biosynthesis Protein SpsA, Chain A"/>
    <property type="match status" value="1"/>
</dbReference>
<dbReference type="STRING" id="81479.RA876_17085"/>
<evidence type="ECO:0000259" key="1">
    <source>
        <dbReference type="Pfam" id="PF00535"/>
    </source>
</evidence>
<dbReference type="CDD" id="cd00761">
    <property type="entry name" value="Glyco_tranf_GTA_type"/>
    <property type="match status" value="1"/>
</dbReference>
<organism evidence="2 3">
    <name type="scientific">Rhodoferax antarcticus ANT.BR</name>
    <dbReference type="NCBI Taxonomy" id="1111071"/>
    <lineage>
        <taxon>Bacteria</taxon>
        <taxon>Pseudomonadati</taxon>
        <taxon>Pseudomonadota</taxon>
        <taxon>Betaproteobacteria</taxon>
        <taxon>Burkholderiales</taxon>
        <taxon>Comamonadaceae</taxon>
        <taxon>Rhodoferax</taxon>
    </lineage>
</organism>
<evidence type="ECO:0000313" key="3">
    <source>
        <dbReference type="Proteomes" id="UP000185911"/>
    </source>
</evidence>
<comment type="caution">
    <text evidence="2">The sequence shown here is derived from an EMBL/GenBank/DDBJ whole genome shotgun (WGS) entry which is preliminary data.</text>
</comment>
<name>A0A1Q8YIV5_9BURK</name>
<keyword evidence="3" id="KW-1185">Reference proteome</keyword>
<reference evidence="2 3" key="1">
    <citation type="submission" date="2017-01" db="EMBL/GenBank/DDBJ databases">
        <title>Genome sequence of Rhodoferax antarcticus ANT.BR, a psychrophilic purple nonsulfur bacterium from an Antarctic microbial mat.</title>
        <authorList>
            <person name="Baker J."/>
            <person name="Riester C."/>
            <person name="Skinner B."/>
            <person name="Newell A."/>
            <person name="Swingley W."/>
            <person name="Madigan M."/>
            <person name="Jung D."/>
            <person name="Asao M."/>
            <person name="Chen M."/>
            <person name="Loughlin P."/>
            <person name="Pan H."/>
            <person name="Lin S."/>
            <person name="Li N."/>
            <person name="Shaw J."/>
            <person name="Prado M."/>
            <person name="Sherman C."/>
            <person name="Li X."/>
            <person name="Tang J."/>
            <person name="Blankenship R."/>
            <person name="Zhao T."/>
            <person name="Touchman J."/>
            <person name="Sattley M."/>
        </authorList>
    </citation>
    <scope>NUCLEOTIDE SEQUENCE [LARGE SCALE GENOMIC DNA]</scope>
    <source>
        <strain evidence="2 3">ANT.BR</strain>
    </source>
</reference>
<dbReference type="AlphaFoldDB" id="A0A1Q8YIV5"/>
<dbReference type="EMBL" id="MSYM01000006">
    <property type="protein sequence ID" value="OLP07991.1"/>
    <property type="molecule type" value="Genomic_DNA"/>
</dbReference>
<dbReference type="PANTHER" id="PTHR43685">
    <property type="entry name" value="GLYCOSYLTRANSFERASE"/>
    <property type="match status" value="1"/>
</dbReference>
<dbReference type="GO" id="GO:0016740">
    <property type="term" value="F:transferase activity"/>
    <property type="evidence" value="ECO:0007669"/>
    <property type="project" value="UniProtKB-KW"/>
</dbReference>
<dbReference type="Proteomes" id="UP000185911">
    <property type="component" value="Unassembled WGS sequence"/>
</dbReference>
<dbReference type="InterPro" id="IPR029044">
    <property type="entry name" value="Nucleotide-diphossugar_trans"/>
</dbReference>
<dbReference type="InterPro" id="IPR001173">
    <property type="entry name" value="Glyco_trans_2-like"/>
</dbReference>
<protein>
    <submittedName>
        <fullName evidence="2">Putative glycosyl transferase group 2 family protein</fullName>
    </submittedName>
</protein>
<evidence type="ECO:0000313" key="2">
    <source>
        <dbReference type="EMBL" id="OLP07991.1"/>
    </source>
</evidence>
<dbReference type="SUPFAM" id="SSF53448">
    <property type="entry name" value="Nucleotide-diphospho-sugar transferases"/>
    <property type="match status" value="1"/>
</dbReference>
<dbReference type="Pfam" id="PF00535">
    <property type="entry name" value="Glycos_transf_2"/>
    <property type="match status" value="1"/>
</dbReference>
<gene>
    <name evidence="2" type="ORF">BLL52_0617</name>
</gene>
<dbReference type="PANTHER" id="PTHR43685:SF2">
    <property type="entry name" value="GLYCOSYLTRANSFERASE 2-LIKE DOMAIN-CONTAINING PROTEIN"/>
    <property type="match status" value="1"/>
</dbReference>
<accession>A0A1Q8YIV5</accession>
<sequence>MTQMRPTISVVIATYNRAKMVREAVLAAWGQTLKPDEIVVSDDCSPDNTLEVLRELQKEIPILKIVENAKNSGGVPNWNRVIEASTGDLIAWCSDDDMFTPDHLENALKVFVSDKTVDFLHAGFINSNCRDDGTAVIEKSPLKSNEPIVISDNSIIEYMAKYFNWPFHPSTWIFKRKVWMSCGPFDSSYELSDTDFFIRTGFKHKLIYAPYYGVINRRHSGNWSNRVGSVNMHREFNAAIKNAYIEIQRRKLALGINNFSLLDRQFRKWKNAYGLRVLRIFISRSRAGYFEQASAAAKEVRDNFGLLTTIPSWIRRLLVITVMKSLHFAQKYFLGGLGKYNNFGKDFPA</sequence>
<keyword evidence="2" id="KW-0808">Transferase</keyword>